<evidence type="ECO:0000256" key="1">
    <source>
        <dbReference type="SAM" id="MobiDB-lite"/>
    </source>
</evidence>
<keyword evidence="3" id="KW-1185">Reference proteome</keyword>
<feature type="compositionally biased region" description="Low complexity" evidence="1">
    <location>
        <begin position="153"/>
        <end position="163"/>
    </location>
</feature>
<organism evidence="2 3">
    <name type="scientific">Prosthecodimorpha staleyi</name>
    <dbReference type="NCBI Taxonomy" id="2840188"/>
    <lineage>
        <taxon>Bacteria</taxon>
        <taxon>Pseudomonadati</taxon>
        <taxon>Pseudomonadota</taxon>
        <taxon>Alphaproteobacteria</taxon>
        <taxon>Hyphomicrobiales</taxon>
        <taxon>Ancalomicrobiaceae</taxon>
        <taxon>Prosthecodimorpha</taxon>
    </lineage>
</organism>
<name>A0A947DAC6_9HYPH</name>
<dbReference type="AlphaFoldDB" id="A0A947DAC6"/>
<evidence type="ECO:0000313" key="3">
    <source>
        <dbReference type="Proteomes" id="UP000766595"/>
    </source>
</evidence>
<protein>
    <submittedName>
        <fullName evidence="2">Uncharacterized protein</fullName>
    </submittedName>
</protein>
<comment type="caution">
    <text evidence="2">The sequence shown here is derived from an EMBL/GenBank/DDBJ whole genome shotgun (WGS) entry which is preliminary data.</text>
</comment>
<sequence length="217" mass="21773">MTGRGNLDVSLNIRLRKSGDGARATEAELKRLRDATKGIDTAGSGKLQRELRAAGTAARTAAGDVKRVADGAKALDAGGGAQRLAGGLAAAGKEARRAADSVRAVDANMAKLARFGEGGLPMSMKALAEHAAQVESHLKGAATAQERLTRAQAKGAATPAGGVTPPPGPNPAGSGRPHPAGSSRTAVMSPGYIAPVGAAYGGKRMLDQSIGFEKAFA</sequence>
<dbReference type="EMBL" id="JAHHZF010000043">
    <property type="protein sequence ID" value="MBT9293349.1"/>
    <property type="molecule type" value="Genomic_DNA"/>
</dbReference>
<reference evidence="2 3" key="1">
    <citation type="submission" date="2021-06" db="EMBL/GenBank/DDBJ databases">
        <authorList>
            <person name="Grouzdev D.S."/>
            <person name="Koziaeva V."/>
        </authorList>
    </citation>
    <scope>NUCLEOTIDE SEQUENCE [LARGE SCALE GENOMIC DNA]</scope>
    <source>
        <strain evidence="2 3">22</strain>
    </source>
</reference>
<dbReference type="Proteomes" id="UP000766595">
    <property type="component" value="Unassembled WGS sequence"/>
</dbReference>
<feature type="region of interest" description="Disordered" evidence="1">
    <location>
        <begin position="150"/>
        <end position="188"/>
    </location>
</feature>
<accession>A0A947DAC6</accession>
<gene>
    <name evidence="2" type="ORF">KL771_28175</name>
</gene>
<proteinExistence type="predicted"/>
<feature type="non-terminal residue" evidence="2">
    <location>
        <position position="217"/>
    </location>
</feature>
<evidence type="ECO:0000313" key="2">
    <source>
        <dbReference type="EMBL" id="MBT9293349.1"/>
    </source>
</evidence>